<accession>A0A2H3DMW9</accession>
<evidence type="ECO:0000313" key="1">
    <source>
        <dbReference type="EMBL" id="PBK96565.1"/>
    </source>
</evidence>
<dbReference type="EMBL" id="KZ293650">
    <property type="protein sequence ID" value="PBK96565.1"/>
    <property type="molecule type" value="Genomic_DNA"/>
</dbReference>
<feature type="non-terminal residue" evidence="1">
    <location>
        <position position="1"/>
    </location>
</feature>
<evidence type="ECO:0000313" key="2">
    <source>
        <dbReference type="Proteomes" id="UP000217790"/>
    </source>
</evidence>
<proteinExistence type="predicted"/>
<gene>
    <name evidence="1" type="ORF">ARMGADRAFT_923652</name>
</gene>
<protein>
    <submittedName>
        <fullName evidence="1">Uncharacterized protein</fullName>
    </submittedName>
</protein>
<dbReference type="OrthoDB" id="2355984at2759"/>
<dbReference type="AlphaFoldDB" id="A0A2H3DMW9"/>
<sequence length="52" mass="5783">LTNSPECLEFLGKQWLTLLAEKAINLDSVFATDHSTLINKVQTHEISKGITI</sequence>
<organism evidence="1 2">
    <name type="scientific">Armillaria gallica</name>
    <name type="common">Bulbous honey fungus</name>
    <name type="synonym">Armillaria bulbosa</name>
    <dbReference type="NCBI Taxonomy" id="47427"/>
    <lineage>
        <taxon>Eukaryota</taxon>
        <taxon>Fungi</taxon>
        <taxon>Dikarya</taxon>
        <taxon>Basidiomycota</taxon>
        <taxon>Agaricomycotina</taxon>
        <taxon>Agaricomycetes</taxon>
        <taxon>Agaricomycetidae</taxon>
        <taxon>Agaricales</taxon>
        <taxon>Marasmiineae</taxon>
        <taxon>Physalacriaceae</taxon>
        <taxon>Armillaria</taxon>
    </lineage>
</organism>
<name>A0A2H3DMW9_ARMGA</name>
<keyword evidence="2" id="KW-1185">Reference proteome</keyword>
<dbReference type="InParanoid" id="A0A2H3DMW9"/>
<dbReference type="Proteomes" id="UP000217790">
    <property type="component" value="Unassembled WGS sequence"/>
</dbReference>
<reference evidence="2" key="1">
    <citation type="journal article" date="2017" name="Nat. Ecol. Evol.">
        <title>Genome expansion and lineage-specific genetic innovations in the forest pathogenic fungi Armillaria.</title>
        <authorList>
            <person name="Sipos G."/>
            <person name="Prasanna A.N."/>
            <person name="Walter M.C."/>
            <person name="O'Connor E."/>
            <person name="Balint B."/>
            <person name="Krizsan K."/>
            <person name="Kiss B."/>
            <person name="Hess J."/>
            <person name="Varga T."/>
            <person name="Slot J."/>
            <person name="Riley R."/>
            <person name="Boka B."/>
            <person name="Rigling D."/>
            <person name="Barry K."/>
            <person name="Lee J."/>
            <person name="Mihaltcheva S."/>
            <person name="LaButti K."/>
            <person name="Lipzen A."/>
            <person name="Waldron R."/>
            <person name="Moloney N.M."/>
            <person name="Sperisen C."/>
            <person name="Kredics L."/>
            <person name="Vagvoelgyi C."/>
            <person name="Patrignani A."/>
            <person name="Fitzpatrick D."/>
            <person name="Nagy I."/>
            <person name="Doyle S."/>
            <person name="Anderson J.B."/>
            <person name="Grigoriev I.V."/>
            <person name="Gueldener U."/>
            <person name="Muensterkoetter M."/>
            <person name="Nagy L.G."/>
        </authorList>
    </citation>
    <scope>NUCLEOTIDE SEQUENCE [LARGE SCALE GENOMIC DNA]</scope>
    <source>
        <strain evidence="2">Ar21-2</strain>
    </source>
</reference>